<evidence type="ECO:0000256" key="1">
    <source>
        <dbReference type="SAM" id="MobiDB-lite"/>
    </source>
</evidence>
<dbReference type="Proteomes" id="UP001595957">
    <property type="component" value="Unassembled WGS sequence"/>
</dbReference>
<keyword evidence="2" id="KW-0472">Membrane</keyword>
<protein>
    <submittedName>
        <fullName evidence="3">MYXO-CTERM sorting domain-containing protein</fullName>
    </submittedName>
</protein>
<proteinExistence type="predicted"/>
<sequence length="69" mass="7548">MTHKPHVPAGSQSPYPLHPAPMQQTLPRSVPVSPPEERQARALATHSTGWTIGVGLAVIALSFLFLRRR</sequence>
<evidence type="ECO:0000313" key="4">
    <source>
        <dbReference type="Proteomes" id="UP001595957"/>
    </source>
</evidence>
<dbReference type="NCBIfam" id="TIGR03382">
    <property type="entry name" value="GC_trans_RRR"/>
    <property type="match status" value="1"/>
</dbReference>
<feature type="region of interest" description="Disordered" evidence="1">
    <location>
        <begin position="1"/>
        <end position="36"/>
    </location>
</feature>
<comment type="caution">
    <text evidence="3">The sequence shown here is derived from an EMBL/GenBank/DDBJ whole genome shotgun (WGS) entry which is preliminary data.</text>
</comment>
<accession>A0ABV9ETN8</accession>
<evidence type="ECO:0000256" key="2">
    <source>
        <dbReference type="SAM" id="Phobius"/>
    </source>
</evidence>
<gene>
    <name evidence="3" type="ORF">ACFO3E_01035</name>
</gene>
<name>A0ABV9ETN8_9SPHN</name>
<dbReference type="EMBL" id="JBHSFZ010000001">
    <property type="protein sequence ID" value="MFC4592782.1"/>
    <property type="molecule type" value="Genomic_DNA"/>
</dbReference>
<feature type="transmembrane region" description="Helical" evidence="2">
    <location>
        <begin position="48"/>
        <end position="66"/>
    </location>
</feature>
<dbReference type="InterPro" id="IPR017756">
    <property type="entry name" value="TM_Gly-Cys-Arg_CS"/>
</dbReference>
<keyword evidence="4" id="KW-1185">Reference proteome</keyword>
<organism evidence="3 4">
    <name type="scientific">Sphingobium tyrosinilyticum</name>
    <dbReference type="NCBI Taxonomy" id="2715436"/>
    <lineage>
        <taxon>Bacteria</taxon>
        <taxon>Pseudomonadati</taxon>
        <taxon>Pseudomonadota</taxon>
        <taxon>Alphaproteobacteria</taxon>
        <taxon>Sphingomonadales</taxon>
        <taxon>Sphingomonadaceae</taxon>
        <taxon>Sphingobium</taxon>
    </lineage>
</organism>
<evidence type="ECO:0000313" key="3">
    <source>
        <dbReference type="EMBL" id="MFC4592782.1"/>
    </source>
</evidence>
<dbReference type="RefSeq" id="WP_156518400.1">
    <property type="nucleotide sequence ID" value="NZ_JBHSFZ010000001.1"/>
</dbReference>
<keyword evidence="2" id="KW-1133">Transmembrane helix</keyword>
<keyword evidence="2" id="KW-0812">Transmembrane</keyword>
<reference evidence="4" key="1">
    <citation type="journal article" date="2019" name="Int. J. Syst. Evol. Microbiol.">
        <title>The Global Catalogue of Microorganisms (GCM) 10K type strain sequencing project: providing services to taxonomists for standard genome sequencing and annotation.</title>
        <authorList>
            <consortium name="The Broad Institute Genomics Platform"/>
            <consortium name="The Broad Institute Genome Sequencing Center for Infectious Disease"/>
            <person name="Wu L."/>
            <person name="Ma J."/>
        </authorList>
    </citation>
    <scope>NUCLEOTIDE SEQUENCE [LARGE SCALE GENOMIC DNA]</scope>
    <source>
        <strain evidence="4">NBRC 103632</strain>
    </source>
</reference>